<proteinExistence type="predicted"/>
<evidence type="ECO:0000313" key="1">
    <source>
        <dbReference type="EMBL" id="EDW47948.1"/>
    </source>
</evidence>
<reference evidence="1 2" key="1">
    <citation type="journal article" date="2007" name="Nature">
        <title>Evolution of genes and genomes on the Drosophila phylogeny.</title>
        <authorList>
            <consortium name="Drosophila 12 Genomes Consortium"/>
            <person name="Clark A.G."/>
            <person name="Eisen M.B."/>
            <person name="Smith D.R."/>
            <person name="Bergman C.M."/>
            <person name="Oliver B."/>
            <person name="Markow T.A."/>
            <person name="Kaufman T.C."/>
            <person name="Kellis M."/>
            <person name="Gelbart W."/>
            <person name="Iyer V.N."/>
            <person name="Pollard D.A."/>
            <person name="Sackton T.B."/>
            <person name="Larracuente A.M."/>
            <person name="Singh N.D."/>
            <person name="Abad J.P."/>
            <person name="Abt D.N."/>
            <person name="Adryan B."/>
            <person name="Aguade M."/>
            <person name="Akashi H."/>
            <person name="Anderson W.W."/>
            <person name="Aquadro C.F."/>
            <person name="Ardell D.H."/>
            <person name="Arguello R."/>
            <person name="Artieri C.G."/>
            <person name="Barbash D.A."/>
            <person name="Barker D."/>
            <person name="Barsanti P."/>
            <person name="Batterham P."/>
            <person name="Batzoglou S."/>
            <person name="Begun D."/>
            <person name="Bhutkar A."/>
            <person name="Blanco E."/>
            <person name="Bosak S.A."/>
            <person name="Bradley R.K."/>
            <person name="Brand A.D."/>
            <person name="Brent M.R."/>
            <person name="Brooks A.N."/>
            <person name="Brown R.H."/>
            <person name="Butlin R.K."/>
            <person name="Caggese C."/>
            <person name="Calvi B.R."/>
            <person name="Bernardo de Carvalho A."/>
            <person name="Caspi A."/>
            <person name="Castrezana S."/>
            <person name="Celniker S.E."/>
            <person name="Chang J.L."/>
            <person name="Chapple C."/>
            <person name="Chatterji S."/>
            <person name="Chinwalla A."/>
            <person name="Civetta A."/>
            <person name="Clifton S.W."/>
            <person name="Comeron J.M."/>
            <person name="Costello J.C."/>
            <person name="Coyne J.A."/>
            <person name="Daub J."/>
            <person name="David R.G."/>
            <person name="Delcher A.L."/>
            <person name="Delehaunty K."/>
            <person name="Do C.B."/>
            <person name="Ebling H."/>
            <person name="Edwards K."/>
            <person name="Eickbush T."/>
            <person name="Evans J.D."/>
            <person name="Filipski A."/>
            <person name="Findeiss S."/>
            <person name="Freyhult E."/>
            <person name="Fulton L."/>
            <person name="Fulton R."/>
            <person name="Garcia A.C."/>
            <person name="Gardiner A."/>
            <person name="Garfield D.A."/>
            <person name="Garvin B.E."/>
            <person name="Gibson G."/>
            <person name="Gilbert D."/>
            <person name="Gnerre S."/>
            <person name="Godfrey J."/>
            <person name="Good R."/>
            <person name="Gotea V."/>
            <person name="Gravely B."/>
            <person name="Greenberg A.J."/>
            <person name="Griffiths-Jones S."/>
            <person name="Gross S."/>
            <person name="Guigo R."/>
            <person name="Gustafson E.A."/>
            <person name="Haerty W."/>
            <person name="Hahn M.W."/>
            <person name="Halligan D.L."/>
            <person name="Halpern A.L."/>
            <person name="Halter G.M."/>
            <person name="Han M.V."/>
            <person name="Heger A."/>
            <person name="Hillier L."/>
            <person name="Hinrichs A.S."/>
            <person name="Holmes I."/>
            <person name="Hoskins R.A."/>
            <person name="Hubisz M.J."/>
            <person name="Hultmark D."/>
            <person name="Huntley M.A."/>
            <person name="Jaffe D.B."/>
            <person name="Jagadeeshan S."/>
            <person name="Jeck W.R."/>
            <person name="Johnson J."/>
            <person name="Jones C.D."/>
            <person name="Jordan W.C."/>
            <person name="Karpen G.H."/>
            <person name="Kataoka E."/>
            <person name="Keightley P.D."/>
            <person name="Kheradpour P."/>
            <person name="Kirkness E.F."/>
            <person name="Koerich L.B."/>
            <person name="Kristiansen K."/>
            <person name="Kudrna D."/>
            <person name="Kulathinal R.J."/>
            <person name="Kumar S."/>
            <person name="Kwok R."/>
            <person name="Lander E."/>
            <person name="Langley C.H."/>
            <person name="Lapoint R."/>
            <person name="Lazzaro B.P."/>
            <person name="Lee S.J."/>
            <person name="Levesque L."/>
            <person name="Li R."/>
            <person name="Lin C.F."/>
            <person name="Lin M.F."/>
            <person name="Lindblad-Toh K."/>
            <person name="Llopart A."/>
            <person name="Long M."/>
            <person name="Low L."/>
            <person name="Lozovsky E."/>
            <person name="Lu J."/>
            <person name="Luo M."/>
            <person name="Machado C.A."/>
            <person name="Makalowski W."/>
            <person name="Marzo M."/>
            <person name="Matsuda M."/>
            <person name="Matzkin L."/>
            <person name="McAllister B."/>
            <person name="McBride C.S."/>
            <person name="McKernan B."/>
            <person name="McKernan K."/>
            <person name="Mendez-Lago M."/>
            <person name="Minx P."/>
            <person name="Mollenhauer M.U."/>
            <person name="Montooth K."/>
            <person name="Mount S.M."/>
            <person name="Mu X."/>
            <person name="Myers E."/>
            <person name="Negre B."/>
            <person name="Newfeld S."/>
            <person name="Nielsen R."/>
            <person name="Noor M.A."/>
            <person name="O'Grady P."/>
            <person name="Pachter L."/>
            <person name="Papaceit M."/>
            <person name="Parisi M.J."/>
            <person name="Parisi M."/>
            <person name="Parts L."/>
            <person name="Pedersen J.S."/>
            <person name="Pesole G."/>
            <person name="Phillippy A.M."/>
            <person name="Ponting C.P."/>
            <person name="Pop M."/>
            <person name="Porcelli D."/>
            <person name="Powell J.R."/>
            <person name="Prohaska S."/>
            <person name="Pruitt K."/>
            <person name="Puig M."/>
            <person name="Quesneville H."/>
            <person name="Ram K.R."/>
            <person name="Rand D."/>
            <person name="Rasmussen M.D."/>
            <person name="Reed L.K."/>
            <person name="Reenan R."/>
            <person name="Reily A."/>
            <person name="Remington K.A."/>
            <person name="Rieger T.T."/>
            <person name="Ritchie M.G."/>
            <person name="Robin C."/>
            <person name="Rogers Y.H."/>
            <person name="Rohde C."/>
            <person name="Rozas J."/>
            <person name="Rubenfield M.J."/>
            <person name="Ruiz A."/>
            <person name="Russo S."/>
            <person name="Salzberg S.L."/>
            <person name="Sanchez-Gracia A."/>
            <person name="Saranga D.J."/>
            <person name="Sato H."/>
            <person name="Schaeffer S.W."/>
            <person name="Schatz M.C."/>
            <person name="Schlenke T."/>
            <person name="Schwartz R."/>
            <person name="Segarra C."/>
            <person name="Singh R.S."/>
            <person name="Sirot L."/>
            <person name="Sirota M."/>
            <person name="Sisneros N.B."/>
            <person name="Smith C.D."/>
            <person name="Smith T.F."/>
            <person name="Spieth J."/>
            <person name="Stage D.E."/>
            <person name="Stark A."/>
            <person name="Stephan W."/>
            <person name="Strausberg R.L."/>
            <person name="Strempel S."/>
            <person name="Sturgill D."/>
            <person name="Sutton G."/>
            <person name="Sutton G.G."/>
            <person name="Tao W."/>
            <person name="Teichmann S."/>
            <person name="Tobari Y.N."/>
            <person name="Tomimura Y."/>
            <person name="Tsolas J.M."/>
            <person name="Valente V.L."/>
            <person name="Venter E."/>
            <person name="Venter J.C."/>
            <person name="Vicario S."/>
            <person name="Vieira F.G."/>
            <person name="Vilella A.J."/>
            <person name="Villasante A."/>
            <person name="Walenz B."/>
            <person name="Wang J."/>
            <person name="Wasserman M."/>
            <person name="Watts T."/>
            <person name="Wilson D."/>
            <person name="Wilson R.K."/>
            <person name="Wing R.A."/>
            <person name="Wolfner M.F."/>
            <person name="Wong A."/>
            <person name="Wong G.K."/>
            <person name="Wu C.I."/>
            <person name="Wu G."/>
            <person name="Yamamoto D."/>
            <person name="Yang H.P."/>
            <person name="Yang S.P."/>
            <person name="Yorke J.A."/>
            <person name="Yoshida K."/>
            <person name="Zdobnov E."/>
            <person name="Zhang P."/>
            <person name="Zhang Y."/>
            <person name="Zimin A.V."/>
            <person name="Baldwin J."/>
            <person name="Abdouelleil A."/>
            <person name="Abdulkadir J."/>
            <person name="Abebe A."/>
            <person name="Abera B."/>
            <person name="Abreu J."/>
            <person name="Acer S.C."/>
            <person name="Aftuck L."/>
            <person name="Alexander A."/>
            <person name="An P."/>
            <person name="Anderson E."/>
            <person name="Anderson S."/>
            <person name="Arachi H."/>
            <person name="Azer M."/>
            <person name="Bachantsang P."/>
            <person name="Barry A."/>
            <person name="Bayul T."/>
            <person name="Berlin A."/>
            <person name="Bessette D."/>
            <person name="Bloom T."/>
            <person name="Blye J."/>
            <person name="Boguslavskiy L."/>
            <person name="Bonnet C."/>
            <person name="Boukhgalter B."/>
            <person name="Bourzgui I."/>
            <person name="Brown A."/>
            <person name="Cahill P."/>
            <person name="Channer S."/>
            <person name="Cheshatsang Y."/>
            <person name="Chuda L."/>
            <person name="Citroen M."/>
            <person name="Collymore A."/>
            <person name="Cooke P."/>
            <person name="Costello M."/>
            <person name="D'Aco K."/>
            <person name="Daza R."/>
            <person name="De Haan G."/>
            <person name="DeGray S."/>
            <person name="DeMaso C."/>
            <person name="Dhargay N."/>
            <person name="Dooley K."/>
            <person name="Dooley E."/>
            <person name="Doricent M."/>
            <person name="Dorje P."/>
            <person name="Dorjee K."/>
            <person name="Dupes A."/>
            <person name="Elong R."/>
            <person name="Falk J."/>
            <person name="Farina A."/>
            <person name="Faro S."/>
            <person name="Ferguson D."/>
            <person name="Fisher S."/>
            <person name="Foley C.D."/>
            <person name="Franke A."/>
            <person name="Friedrich D."/>
            <person name="Gadbois L."/>
            <person name="Gearin G."/>
            <person name="Gearin C.R."/>
            <person name="Giannoukos G."/>
            <person name="Goode T."/>
            <person name="Graham J."/>
            <person name="Grandbois E."/>
            <person name="Grewal S."/>
            <person name="Gyaltsen K."/>
            <person name="Hafez N."/>
            <person name="Hagos B."/>
            <person name="Hall J."/>
            <person name="Henson C."/>
            <person name="Hollinger A."/>
            <person name="Honan T."/>
            <person name="Huard M.D."/>
            <person name="Hughes L."/>
            <person name="Hurhula B."/>
            <person name="Husby M.E."/>
            <person name="Kamat A."/>
            <person name="Kanga B."/>
            <person name="Kashin S."/>
            <person name="Khazanovich D."/>
            <person name="Kisner P."/>
            <person name="Lance K."/>
            <person name="Lara M."/>
            <person name="Lee W."/>
            <person name="Lennon N."/>
            <person name="Letendre F."/>
            <person name="LeVine R."/>
            <person name="Lipovsky A."/>
            <person name="Liu X."/>
            <person name="Liu J."/>
            <person name="Liu S."/>
            <person name="Lokyitsang T."/>
            <person name="Lokyitsang Y."/>
            <person name="Lubonja R."/>
            <person name="Lui A."/>
            <person name="MacDonald P."/>
            <person name="Magnisalis V."/>
            <person name="Maru K."/>
            <person name="Matthews C."/>
            <person name="McCusker W."/>
            <person name="McDonough S."/>
            <person name="Mehta T."/>
            <person name="Meldrim J."/>
            <person name="Meneus L."/>
            <person name="Mihai O."/>
            <person name="Mihalev A."/>
            <person name="Mihova T."/>
            <person name="Mittelman R."/>
            <person name="Mlenga V."/>
            <person name="Montmayeur A."/>
            <person name="Mulrain L."/>
            <person name="Navidi A."/>
            <person name="Naylor J."/>
            <person name="Negash T."/>
            <person name="Nguyen T."/>
            <person name="Nguyen N."/>
            <person name="Nicol R."/>
            <person name="Norbu C."/>
            <person name="Norbu N."/>
            <person name="Novod N."/>
            <person name="O'Neill B."/>
            <person name="Osman S."/>
            <person name="Markiewicz E."/>
            <person name="Oyono O.L."/>
            <person name="Patti C."/>
            <person name="Phunkhang P."/>
            <person name="Pierre F."/>
            <person name="Priest M."/>
            <person name="Raghuraman S."/>
            <person name="Rege F."/>
            <person name="Reyes R."/>
            <person name="Rise C."/>
            <person name="Rogov P."/>
            <person name="Ross K."/>
            <person name="Ryan E."/>
            <person name="Settipalli S."/>
            <person name="Shea T."/>
            <person name="Sherpa N."/>
            <person name="Shi L."/>
            <person name="Shih D."/>
            <person name="Sparrow T."/>
            <person name="Spaulding J."/>
            <person name="Stalker J."/>
            <person name="Stange-Thomann N."/>
            <person name="Stavropoulos S."/>
            <person name="Stone C."/>
            <person name="Strader C."/>
            <person name="Tesfaye S."/>
            <person name="Thomson T."/>
            <person name="Thoulutsang Y."/>
            <person name="Thoulutsang D."/>
            <person name="Topham K."/>
            <person name="Topping I."/>
            <person name="Tsamla T."/>
            <person name="Vassiliev H."/>
            <person name="Vo A."/>
            <person name="Wangchuk T."/>
            <person name="Wangdi T."/>
            <person name="Weiand M."/>
            <person name="Wilkinson J."/>
            <person name="Wilson A."/>
            <person name="Yadav S."/>
            <person name="Young G."/>
            <person name="Yu Q."/>
            <person name="Zembek L."/>
            <person name="Zhong D."/>
            <person name="Zimmer A."/>
            <person name="Zwirko Z."/>
            <person name="Jaffe D.B."/>
            <person name="Alvarez P."/>
            <person name="Brockman W."/>
            <person name="Butler J."/>
            <person name="Chin C."/>
            <person name="Gnerre S."/>
            <person name="Grabherr M."/>
            <person name="Kleber M."/>
            <person name="Mauceli E."/>
            <person name="MacCallum I."/>
        </authorList>
    </citation>
    <scope>NUCLEOTIDE SEQUENCE [LARGE SCALE GENOMIC DNA]</scope>
    <source>
        <strain evidence="2">Rob3c / Tucson 14021-0248.25</strain>
    </source>
</reference>
<protein>
    <submittedName>
        <fullName evidence="1">GM20159</fullName>
    </submittedName>
</protein>
<dbReference type="OMA" id="NPPERFF"/>
<sequence length="91" mass="10364">MEQPEHPTLPSLPLKWKWLAKAMMMMVVMEMEMMMMMIADKGAAWGLEPVREQPSVDNMWATSNPPERFFRRQSSLGLGGPVSPSLARCKL</sequence>
<evidence type="ECO:0000313" key="2">
    <source>
        <dbReference type="Proteomes" id="UP000001292"/>
    </source>
</evidence>
<gene>
    <name evidence="1" type="primary">Dsec\GM20159</name>
    <name evidence="1" type="ORF">Dsec_GM20159</name>
</gene>
<dbReference type="HOGENOM" id="CLU_2429339_0_0_1"/>
<name>B4HRT4_DROSE</name>
<dbReference type="AlphaFoldDB" id="B4HRT4"/>
<accession>B4HRT4</accession>
<dbReference type="EMBL" id="CH480816">
    <property type="protein sequence ID" value="EDW47948.1"/>
    <property type="molecule type" value="Genomic_DNA"/>
</dbReference>
<organism evidence="2">
    <name type="scientific">Drosophila sechellia</name>
    <name type="common">Fruit fly</name>
    <dbReference type="NCBI Taxonomy" id="7238"/>
    <lineage>
        <taxon>Eukaryota</taxon>
        <taxon>Metazoa</taxon>
        <taxon>Ecdysozoa</taxon>
        <taxon>Arthropoda</taxon>
        <taxon>Hexapoda</taxon>
        <taxon>Insecta</taxon>
        <taxon>Pterygota</taxon>
        <taxon>Neoptera</taxon>
        <taxon>Endopterygota</taxon>
        <taxon>Diptera</taxon>
        <taxon>Brachycera</taxon>
        <taxon>Muscomorpha</taxon>
        <taxon>Ephydroidea</taxon>
        <taxon>Drosophilidae</taxon>
        <taxon>Drosophila</taxon>
        <taxon>Sophophora</taxon>
    </lineage>
</organism>
<keyword evidence="2" id="KW-1185">Reference proteome</keyword>
<dbReference type="PhylomeDB" id="B4HRT4"/>
<dbReference type="Proteomes" id="UP000001292">
    <property type="component" value="Unassembled WGS sequence"/>
</dbReference>